<dbReference type="EC" id="2.7.13.3" evidence="3"/>
<gene>
    <name evidence="10" type="ORF">GCM10010982_03860</name>
</gene>
<dbReference type="InterPro" id="IPR036097">
    <property type="entry name" value="HisK_dim/P_sf"/>
</dbReference>
<reference evidence="10" key="2">
    <citation type="submission" date="2020-09" db="EMBL/GenBank/DDBJ databases">
        <authorList>
            <person name="Sun Q."/>
            <person name="Zhou Y."/>
        </authorList>
    </citation>
    <scope>NUCLEOTIDE SEQUENCE</scope>
    <source>
        <strain evidence="10">CGMCC 1.7086</strain>
    </source>
</reference>
<evidence type="ECO:0000256" key="1">
    <source>
        <dbReference type="ARBA" id="ARBA00000085"/>
    </source>
</evidence>
<feature type="domain" description="Histidine kinase" evidence="8">
    <location>
        <begin position="235"/>
        <end position="433"/>
    </location>
</feature>
<keyword evidence="7" id="KW-0812">Transmembrane</keyword>
<dbReference type="InterPro" id="IPR004358">
    <property type="entry name" value="Sig_transdc_His_kin-like_C"/>
</dbReference>
<evidence type="ECO:0000256" key="7">
    <source>
        <dbReference type="SAM" id="Phobius"/>
    </source>
</evidence>
<dbReference type="Gene3D" id="3.30.565.10">
    <property type="entry name" value="Histidine kinase-like ATPase, C-terminal domain"/>
    <property type="match status" value="1"/>
</dbReference>
<dbReference type="InterPro" id="IPR003594">
    <property type="entry name" value="HATPase_dom"/>
</dbReference>
<dbReference type="Pfam" id="PF13188">
    <property type="entry name" value="PAS_8"/>
    <property type="match status" value="1"/>
</dbReference>
<keyword evidence="5" id="KW-0808">Transferase</keyword>
<dbReference type="PRINTS" id="PR00344">
    <property type="entry name" value="BCTRLSENSOR"/>
</dbReference>
<evidence type="ECO:0000256" key="4">
    <source>
        <dbReference type="ARBA" id="ARBA00022553"/>
    </source>
</evidence>
<keyword evidence="6" id="KW-0418">Kinase</keyword>
<comment type="subcellular location">
    <subcellularLocation>
        <location evidence="2">Membrane</location>
    </subcellularLocation>
</comment>
<dbReference type="AlphaFoldDB" id="A0A917YTH1"/>
<keyword evidence="4" id="KW-0597">Phosphoprotein</keyword>
<dbReference type="PROSITE" id="PS50109">
    <property type="entry name" value="HIS_KIN"/>
    <property type="match status" value="1"/>
</dbReference>
<organism evidence="10 11">
    <name type="scientific">Bowmanella pacifica</name>
    <dbReference type="NCBI Taxonomy" id="502051"/>
    <lineage>
        <taxon>Bacteria</taxon>
        <taxon>Pseudomonadati</taxon>
        <taxon>Pseudomonadota</taxon>
        <taxon>Gammaproteobacteria</taxon>
        <taxon>Alteromonadales</taxon>
        <taxon>Alteromonadaceae</taxon>
        <taxon>Bowmanella</taxon>
    </lineage>
</organism>
<dbReference type="PANTHER" id="PTHR43065:SF51">
    <property type="entry name" value="HISTIDINE KINASE"/>
    <property type="match status" value="1"/>
</dbReference>
<dbReference type="InterPro" id="IPR005467">
    <property type="entry name" value="His_kinase_dom"/>
</dbReference>
<dbReference type="PROSITE" id="PS50885">
    <property type="entry name" value="HAMP"/>
    <property type="match status" value="1"/>
</dbReference>
<dbReference type="RefSeq" id="WP_188689501.1">
    <property type="nucleotide sequence ID" value="NZ_BMLS01000001.1"/>
</dbReference>
<evidence type="ECO:0000259" key="8">
    <source>
        <dbReference type="PROSITE" id="PS50109"/>
    </source>
</evidence>
<keyword evidence="7" id="KW-0472">Membrane</keyword>
<evidence type="ECO:0000256" key="3">
    <source>
        <dbReference type="ARBA" id="ARBA00012438"/>
    </source>
</evidence>
<name>A0A917YTH1_9ALTE</name>
<dbReference type="InterPro" id="IPR000014">
    <property type="entry name" value="PAS"/>
</dbReference>
<dbReference type="EMBL" id="BMLS01000001">
    <property type="protein sequence ID" value="GGO64440.1"/>
    <property type="molecule type" value="Genomic_DNA"/>
</dbReference>
<evidence type="ECO:0000259" key="9">
    <source>
        <dbReference type="PROSITE" id="PS50885"/>
    </source>
</evidence>
<feature type="domain" description="HAMP" evidence="9">
    <location>
        <begin position="55"/>
        <end position="107"/>
    </location>
</feature>
<dbReference type="SUPFAM" id="SSF47384">
    <property type="entry name" value="Homodimeric domain of signal transducing histidine kinase"/>
    <property type="match status" value="1"/>
</dbReference>
<dbReference type="Gene3D" id="6.10.340.10">
    <property type="match status" value="1"/>
</dbReference>
<dbReference type="InterPro" id="IPR036890">
    <property type="entry name" value="HATPase_C_sf"/>
</dbReference>
<evidence type="ECO:0000313" key="10">
    <source>
        <dbReference type="EMBL" id="GGO64440.1"/>
    </source>
</evidence>
<proteinExistence type="predicted"/>
<sequence length="433" mass="47999">MRLKLKYQLIICALISVWASAALFALVLTVSPAKWLLVTGLATLLTIVLCHYVFDGVARRLAALETGLLNFRDNEFSVSLALDGNDEISQLAALYNETSDKLRQEKQWIYQRELMLDKVLQSSPLAVMLLDNSERVIFANASARELLAQGSRIEGTALATLLESSPQTMVEAIASGRDGLFSLGNEEDEQGSQAWHLSHGSFLMNGNQHKLLLFKQLTRELSRQEVQIWKKVIRVISHELNNSLAPISSMVHSGRLLAERHQETRLAKVFDIIGERAEYLTNFILGYAKFAKLPQPNRSRVAWQGFIDSLAQQWAFRLEGSLPDEPGFFDPGQMQQVLINLLKNAAESGSEEQHISLEVRAQQQGVLVEVCDRGSGMSEAVLTQALLPFYSTKGEGTGLGLALCREIIEAHDGRISLSNRVGGGLKVSLYLPL</sequence>
<accession>A0A917YTH1</accession>
<dbReference type="SUPFAM" id="SSF55874">
    <property type="entry name" value="ATPase domain of HSP90 chaperone/DNA topoisomerase II/histidine kinase"/>
    <property type="match status" value="1"/>
</dbReference>
<comment type="catalytic activity">
    <reaction evidence="1">
        <text>ATP + protein L-histidine = ADP + protein N-phospho-L-histidine.</text>
        <dbReference type="EC" id="2.7.13.3"/>
    </reaction>
</comment>
<feature type="transmembrane region" description="Helical" evidence="7">
    <location>
        <begin position="35"/>
        <end position="54"/>
    </location>
</feature>
<evidence type="ECO:0000256" key="5">
    <source>
        <dbReference type="ARBA" id="ARBA00022679"/>
    </source>
</evidence>
<dbReference type="CDD" id="cd06225">
    <property type="entry name" value="HAMP"/>
    <property type="match status" value="1"/>
</dbReference>
<keyword evidence="7" id="KW-1133">Transmembrane helix</keyword>
<reference evidence="10" key="1">
    <citation type="journal article" date="2014" name="Int. J. Syst. Evol. Microbiol.">
        <title>Complete genome sequence of Corynebacterium casei LMG S-19264T (=DSM 44701T), isolated from a smear-ripened cheese.</title>
        <authorList>
            <consortium name="US DOE Joint Genome Institute (JGI-PGF)"/>
            <person name="Walter F."/>
            <person name="Albersmeier A."/>
            <person name="Kalinowski J."/>
            <person name="Ruckert C."/>
        </authorList>
    </citation>
    <scope>NUCLEOTIDE SEQUENCE</scope>
    <source>
        <strain evidence="10">CGMCC 1.7086</strain>
    </source>
</reference>
<dbReference type="InterPro" id="IPR003660">
    <property type="entry name" value="HAMP_dom"/>
</dbReference>
<dbReference type="SMART" id="SM00387">
    <property type="entry name" value="HATPase_c"/>
    <property type="match status" value="1"/>
</dbReference>
<keyword evidence="11" id="KW-1185">Reference proteome</keyword>
<dbReference type="PANTHER" id="PTHR43065">
    <property type="entry name" value="SENSOR HISTIDINE KINASE"/>
    <property type="match status" value="1"/>
</dbReference>
<dbReference type="GO" id="GO:0016020">
    <property type="term" value="C:membrane"/>
    <property type="evidence" value="ECO:0007669"/>
    <property type="project" value="UniProtKB-SubCell"/>
</dbReference>
<evidence type="ECO:0000313" key="11">
    <source>
        <dbReference type="Proteomes" id="UP000606935"/>
    </source>
</evidence>
<comment type="caution">
    <text evidence="10">The sequence shown here is derived from an EMBL/GenBank/DDBJ whole genome shotgun (WGS) entry which is preliminary data.</text>
</comment>
<dbReference type="SMART" id="SM00304">
    <property type="entry name" value="HAMP"/>
    <property type="match status" value="1"/>
</dbReference>
<feature type="transmembrane region" description="Helical" evidence="7">
    <location>
        <begin position="7"/>
        <end position="29"/>
    </location>
</feature>
<dbReference type="Pfam" id="PF02518">
    <property type="entry name" value="HATPase_c"/>
    <property type="match status" value="1"/>
</dbReference>
<evidence type="ECO:0000256" key="6">
    <source>
        <dbReference type="ARBA" id="ARBA00022777"/>
    </source>
</evidence>
<dbReference type="GO" id="GO:0000155">
    <property type="term" value="F:phosphorelay sensor kinase activity"/>
    <property type="evidence" value="ECO:0007669"/>
    <property type="project" value="InterPro"/>
</dbReference>
<evidence type="ECO:0000256" key="2">
    <source>
        <dbReference type="ARBA" id="ARBA00004370"/>
    </source>
</evidence>
<protein>
    <recommendedName>
        <fullName evidence="3">histidine kinase</fullName>
        <ecNumber evidence="3">2.7.13.3</ecNumber>
    </recommendedName>
</protein>
<dbReference type="Proteomes" id="UP000606935">
    <property type="component" value="Unassembled WGS sequence"/>
</dbReference>